<name>A0A5K7ZJL5_9BACT</name>
<protein>
    <recommendedName>
        <fullName evidence="2">Putative regulatory protein FmdB zinc ribbon domain-containing protein</fullName>
    </recommendedName>
</protein>
<gene>
    <name evidence="3" type="ORF">DSCW_36740</name>
</gene>
<evidence type="ECO:0000313" key="3">
    <source>
        <dbReference type="EMBL" id="BBO76257.1"/>
    </source>
</evidence>
<dbReference type="RefSeq" id="WP_155305104.1">
    <property type="nucleotide sequence ID" value="NZ_AP021875.1"/>
</dbReference>
<proteinExistence type="predicted"/>
<keyword evidence="4" id="KW-1185">Reference proteome</keyword>
<dbReference type="SMART" id="SM00834">
    <property type="entry name" value="CxxC_CXXC_SSSS"/>
    <property type="match status" value="1"/>
</dbReference>
<evidence type="ECO:0000313" key="4">
    <source>
        <dbReference type="Proteomes" id="UP000427769"/>
    </source>
</evidence>
<feature type="domain" description="Putative regulatory protein FmdB zinc ribbon" evidence="2">
    <location>
        <begin position="1"/>
        <end position="39"/>
    </location>
</feature>
<feature type="region of interest" description="Disordered" evidence="1">
    <location>
        <begin position="39"/>
        <end position="64"/>
    </location>
</feature>
<dbReference type="InterPro" id="IPR013429">
    <property type="entry name" value="Regulatory_FmdB_Zinc_ribbon"/>
</dbReference>
<dbReference type="OrthoDB" id="9813321at2"/>
<sequence length="64" mass="6723">MPTAQCRCQACGHTFVHLTFKGDDTPAVCPKCKSRDVESKADQEGFMAGPGLGSRIAEAPKGPS</sequence>
<evidence type="ECO:0000259" key="2">
    <source>
        <dbReference type="SMART" id="SM00834"/>
    </source>
</evidence>
<dbReference type="KEGG" id="dwd:DSCW_36740"/>
<organism evidence="3 4">
    <name type="scientific">Desulfosarcina widdelii</name>
    <dbReference type="NCBI Taxonomy" id="947919"/>
    <lineage>
        <taxon>Bacteria</taxon>
        <taxon>Pseudomonadati</taxon>
        <taxon>Thermodesulfobacteriota</taxon>
        <taxon>Desulfobacteria</taxon>
        <taxon>Desulfobacterales</taxon>
        <taxon>Desulfosarcinaceae</taxon>
        <taxon>Desulfosarcina</taxon>
    </lineage>
</organism>
<dbReference type="EMBL" id="AP021875">
    <property type="protein sequence ID" value="BBO76257.1"/>
    <property type="molecule type" value="Genomic_DNA"/>
</dbReference>
<evidence type="ECO:0000256" key="1">
    <source>
        <dbReference type="SAM" id="MobiDB-lite"/>
    </source>
</evidence>
<dbReference type="Proteomes" id="UP000427769">
    <property type="component" value="Chromosome"/>
</dbReference>
<accession>A0A5K7ZJL5</accession>
<dbReference type="NCBIfam" id="TIGR02605">
    <property type="entry name" value="CxxC_CxxC_SSSS"/>
    <property type="match status" value="1"/>
</dbReference>
<reference evidence="3 4" key="1">
    <citation type="submission" date="2019-11" db="EMBL/GenBank/DDBJ databases">
        <title>Comparative genomics of hydrocarbon-degrading Desulfosarcina strains.</title>
        <authorList>
            <person name="Watanabe M."/>
            <person name="Kojima H."/>
            <person name="Fukui M."/>
        </authorList>
    </citation>
    <scope>NUCLEOTIDE SEQUENCE [LARGE SCALE GENOMIC DNA]</scope>
    <source>
        <strain evidence="3 4">PP31</strain>
    </source>
</reference>
<dbReference type="AlphaFoldDB" id="A0A5K7ZJL5"/>